<dbReference type="Proteomes" id="UP000230750">
    <property type="component" value="Unassembled WGS sequence"/>
</dbReference>
<evidence type="ECO:0000313" key="3">
    <source>
        <dbReference type="EMBL" id="PIK54959.1"/>
    </source>
</evidence>
<feature type="domain" description="PWI" evidence="2">
    <location>
        <begin position="1"/>
        <end position="84"/>
    </location>
</feature>
<dbReference type="GO" id="GO:0046540">
    <property type="term" value="C:U4/U6 x U5 tri-snRNP complex"/>
    <property type="evidence" value="ECO:0007669"/>
    <property type="project" value="InterPro"/>
</dbReference>
<dbReference type="SMART" id="SM00311">
    <property type="entry name" value="PWI"/>
    <property type="match status" value="1"/>
</dbReference>
<dbReference type="Pfam" id="PF08572">
    <property type="entry name" value="PRP3"/>
    <property type="match status" value="1"/>
</dbReference>
<dbReference type="PANTHER" id="PTHR14212:SF0">
    <property type="entry name" value="U4_U6 SMALL NUCLEAR RIBONUCLEOPROTEIN PRP3"/>
    <property type="match status" value="1"/>
</dbReference>
<dbReference type="Gene3D" id="1.20.1390.10">
    <property type="entry name" value="PWI domain"/>
    <property type="match status" value="1"/>
</dbReference>
<dbReference type="EMBL" id="MRZV01000229">
    <property type="protein sequence ID" value="PIK54959.1"/>
    <property type="molecule type" value="Genomic_DNA"/>
</dbReference>
<evidence type="ECO:0000256" key="1">
    <source>
        <dbReference type="SAM" id="MobiDB-lite"/>
    </source>
</evidence>
<organism evidence="3 4">
    <name type="scientific">Stichopus japonicus</name>
    <name type="common">Sea cucumber</name>
    <dbReference type="NCBI Taxonomy" id="307972"/>
    <lineage>
        <taxon>Eukaryota</taxon>
        <taxon>Metazoa</taxon>
        <taxon>Echinodermata</taxon>
        <taxon>Eleutherozoa</taxon>
        <taxon>Echinozoa</taxon>
        <taxon>Holothuroidea</taxon>
        <taxon>Aspidochirotacea</taxon>
        <taxon>Aspidochirotida</taxon>
        <taxon>Stichopodidae</taxon>
        <taxon>Apostichopus</taxon>
    </lineage>
</organism>
<dbReference type="AlphaFoldDB" id="A0A2G8L3W5"/>
<keyword evidence="4" id="KW-1185">Reference proteome</keyword>
<dbReference type="GO" id="GO:0000398">
    <property type="term" value="P:mRNA splicing, via spliceosome"/>
    <property type="evidence" value="ECO:0007669"/>
    <property type="project" value="InterPro"/>
</dbReference>
<feature type="compositionally biased region" description="Basic and acidic residues" evidence="1">
    <location>
        <begin position="343"/>
        <end position="364"/>
    </location>
</feature>
<proteinExistence type="predicted"/>
<evidence type="ECO:0000259" key="2">
    <source>
        <dbReference type="PROSITE" id="PS51025"/>
    </source>
</evidence>
<feature type="compositionally biased region" description="Basic residues" evidence="1">
    <location>
        <begin position="333"/>
        <end position="342"/>
    </location>
</feature>
<dbReference type="InterPro" id="IPR013881">
    <property type="entry name" value="Pre-mRNA_splic_Prp3_dom"/>
</dbReference>
<sequence>MSLSKRDLEDLKPAVDETLRHVLGFSDSAVVTAALNCVAKGMSKSKAIDMLTPLLEESAPRFVESLFATISQKQAALKTKKRSAVKDEDPGRPKRKRLSHFTDDEEDEKYVPAMDDAGQLSSSQIKNMMEAARQQIIAGRTQRSGLPSGRKVPQLLLHQPNTSLLSLNPTLVNDAMQKVQKPQRYRPVSRPLWRALDLTSKQLPSLYSLKSLPAQGRRWEACGFGCANIRAKRREEFKATQQEKPQDINPILPNFLTHGSLSGTETPTVEWWDSVILQSDSYDDIQEGAHGSDRKSEDKFTGITYLVEHPIQMQPPAEPTKPVEIPIYLTKKEQKKLRRQRRRETQREQSEKIRLGLEPPPEPKVRMANLMRVLGTEAVQDPTKVEAHVRAQMEKRQK</sequence>
<dbReference type="STRING" id="307972.A0A2G8L3W5"/>
<dbReference type="InterPro" id="IPR027104">
    <property type="entry name" value="Prp3"/>
</dbReference>
<dbReference type="PROSITE" id="PS51025">
    <property type="entry name" value="PWI"/>
    <property type="match status" value="1"/>
</dbReference>
<dbReference type="InterPro" id="IPR002483">
    <property type="entry name" value="PWI_dom"/>
</dbReference>
<reference evidence="3 4" key="1">
    <citation type="journal article" date="2017" name="PLoS Biol.">
        <title>The sea cucumber genome provides insights into morphological evolution and visceral regeneration.</title>
        <authorList>
            <person name="Zhang X."/>
            <person name="Sun L."/>
            <person name="Yuan J."/>
            <person name="Sun Y."/>
            <person name="Gao Y."/>
            <person name="Zhang L."/>
            <person name="Li S."/>
            <person name="Dai H."/>
            <person name="Hamel J.F."/>
            <person name="Liu C."/>
            <person name="Yu Y."/>
            <person name="Liu S."/>
            <person name="Lin W."/>
            <person name="Guo K."/>
            <person name="Jin S."/>
            <person name="Xu P."/>
            <person name="Storey K.B."/>
            <person name="Huan P."/>
            <person name="Zhang T."/>
            <person name="Zhou Y."/>
            <person name="Zhang J."/>
            <person name="Lin C."/>
            <person name="Li X."/>
            <person name="Xing L."/>
            <person name="Huo D."/>
            <person name="Sun M."/>
            <person name="Wang L."/>
            <person name="Mercier A."/>
            <person name="Li F."/>
            <person name="Yang H."/>
            <person name="Xiang J."/>
        </authorList>
    </citation>
    <scope>NUCLEOTIDE SEQUENCE [LARGE SCALE GENOMIC DNA]</scope>
    <source>
        <strain evidence="3">Shaxun</strain>
        <tissue evidence="3">Muscle</tissue>
    </source>
</reference>
<dbReference type="OrthoDB" id="10264544at2759"/>
<feature type="region of interest" description="Disordered" evidence="1">
    <location>
        <begin position="332"/>
        <end position="364"/>
    </location>
</feature>
<keyword evidence="3" id="KW-0687">Ribonucleoprotein</keyword>
<dbReference type="Pfam" id="PF01480">
    <property type="entry name" value="PWI"/>
    <property type="match status" value="1"/>
</dbReference>
<protein>
    <submittedName>
        <fullName evidence="3">Putative U4/U6 small nuclear ribonucleoprotein Prp3</fullName>
    </submittedName>
</protein>
<feature type="region of interest" description="Disordered" evidence="1">
    <location>
        <begin position="78"/>
        <end position="107"/>
    </location>
</feature>
<gene>
    <name evidence="3" type="ORF">BSL78_08168</name>
</gene>
<dbReference type="PANTHER" id="PTHR14212">
    <property type="entry name" value="U4/U6-ASSOCIATED RNA SPLICING FACTOR-RELATED"/>
    <property type="match status" value="1"/>
</dbReference>
<evidence type="ECO:0000313" key="4">
    <source>
        <dbReference type="Proteomes" id="UP000230750"/>
    </source>
</evidence>
<name>A0A2G8L3W5_STIJA</name>
<accession>A0A2G8L3W5</accession>
<comment type="caution">
    <text evidence="3">The sequence shown here is derived from an EMBL/GenBank/DDBJ whole genome shotgun (WGS) entry which is preliminary data.</text>
</comment>